<proteinExistence type="predicted"/>
<evidence type="ECO:0000313" key="2">
    <source>
        <dbReference type="Proteomes" id="UP001064048"/>
    </source>
</evidence>
<reference evidence="1 2" key="1">
    <citation type="journal article" date="2022" name="Genome Biol. Evol.">
        <title>The Spruce Budworm Genome: Reconstructing the Evolutionary History of Antifreeze Proteins.</title>
        <authorList>
            <person name="Beliveau C."/>
            <person name="Gagne P."/>
            <person name="Picq S."/>
            <person name="Vernygora O."/>
            <person name="Keeling C.I."/>
            <person name="Pinkney K."/>
            <person name="Doucet D."/>
            <person name="Wen F."/>
            <person name="Johnston J.S."/>
            <person name="Maaroufi H."/>
            <person name="Boyle B."/>
            <person name="Laroche J."/>
            <person name="Dewar K."/>
            <person name="Juretic N."/>
            <person name="Blackburn G."/>
            <person name="Nisole A."/>
            <person name="Brunet B."/>
            <person name="Brandao M."/>
            <person name="Lumley L."/>
            <person name="Duan J."/>
            <person name="Quan G."/>
            <person name="Lucarotti C.J."/>
            <person name="Roe A.D."/>
            <person name="Sperling F.A.H."/>
            <person name="Levesque R.C."/>
            <person name="Cusson M."/>
        </authorList>
    </citation>
    <scope>NUCLEOTIDE SEQUENCE [LARGE SCALE GENOMIC DNA]</scope>
    <source>
        <strain evidence="1">Glfc:IPQL:Cfum</strain>
    </source>
</reference>
<comment type="caution">
    <text evidence="1">The sequence shown here is derived from an EMBL/GenBank/DDBJ whole genome shotgun (WGS) entry which is preliminary data.</text>
</comment>
<gene>
    <name evidence="1" type="ORF">MSG28_010865</name>
</gene>
<accession>A0ACC0KPC9</accession>
<dbReference type="Proteomes" id="UP001064048">
    <property type="component" value="Chromosome 18"/>
</dbReference>
<organism evidence="1 2">
    <name type="scientific">Choristoneura fumiferana</name>
    <name type="common">Spruce budworm moth</name>
    <name type="synonym">Archips fumiferana</name>
    <dbReference type="NCBI Taxonomy" id="7141"/>
    <lineage>
        <taxon>Eukaryota</taxon>
        <taxon>Metazoa</taxon>
        <taxon>Ecdysozoa</taxon>
        <taxon>Arthropoda</taxon>
        <taxon>Hexapoda</taxon>
        <taxon>Insecta</taxon>
        <taxon>Pterygota</taxon>
        <taxon>Neoptera</taxon>
        <taxon>Endopterygota</taxon>
        <taxon>Lepidoptera</taxon>
        <taxon>Glossata</taxon>
        <taxon>Ditrysia</taxon>
        <taxon>Tortricoidea</taxon>
        <taxon>Tortricidae</taxon>
        <taxon>Tortricinae</taxon>
        <taxon>Choristoneura</taxon>
    </lineage>
</organism>
<name>A0ACC0KPC9_CHOFU</name>
<evidence type="ECO:0000313" key="1">
    <source>
        <dbReference type="EMBL" id="KAI8438284.1"/>
    </source>
</evidence>
<keyword evidence="2" id="KW-1185">Reference proteome</keyword>
<dbReference type="EMBL" id="CM046118">
    <property type="protein sequence ID" value="KAI8438284.1"/>
    <property type="molecule type" value="Genomic_DNA"/>
</dbReference>
<protein>
    <submittedName>
        <fullName evidence="1">Uncharacterized protein</fullName>
    </submittedName>
</protein>
<sequence length="788" mass="88201">MIGIIFVGSLSDSNHDARRVSVVHITSSCRALGRKTMTIVTGTAGALCGFAKSFAGYYWIYVAFEFLEAFIGDPFSPVFVLGLEMVATDYRATYMSIVSMGIVIGGTLFPLIKWLLPYWRTCLRVIYAPGLVFLFLIYLLDESPRWLLTKGKTDIVVKNIKKAAKLNKIEIEDNLSMLSCEGDMSADFKTVIRETFKSRLLLRRFFVCVVWWIVGVFVGHGLTVNSVLMGGNKNLNFALAFLMRLPSSILAAYVMNIFNRRGPLLISFVACGLICVGHPFIPKSMLWLVITVYMTSRLITGMGYTITYVFTSELFPTYTRNSMQALCSSIGRIGGMVATQMPLLVAYWPGLPIVLYGVTSLVAAIVTLLVPDTTEISLPDTIQQAEAIDADDHRETARPTIQGPIVAKQPKFTQVGVIVGAGLTKKCNESIQHILKYKETLSGVALQGIIDGTEDYTNEALPVDMVRILEGFWNPAAVMAAISNGYDVFDGSYPVKLTNEGFALTLNFNVEENHEELCILDLNDSRHNLHHFDQMFHHARRHIAANTFAVFRHHITKQYELYKSSQVVVDDVSATKDEPNSAGVETKVSVKKIREALPVDMVRILEGFWNPAAVMAAISNGYDVFDGSYPVKLTNEGFALTLNFNVEENHEELCILDLNDSRYKEDFNPLLMGCECLACKKYTRAYIRHLRNTREMLASVLLSIHNLHHFDQMFYHARRHIAANTFAVFRHHITKQYELYKSSQVVVDDVSATKDEPNSDGVETKVSVKKIRVNNEVEQKIVVNGNAS</sequence>